<dbReference type="WBParaSite" id="MCU_008067-RA">
    <property type="protein sequence ID" value="MCU_008067-RA"/>
    <property type="gene ID" value="MCU_008067"/>
</dbReference>
<dbReference type="GO" id="GO:0070772">
    <property type="term" value="C:PAS complex"/>
    <property type="evidence" value="ECO:0007669"/>
    <property type="project" value="InterPro"/>
</dbReference>
<dbReference type="PROSITE" id="PS50077">
    <property type="entry name" value="HEAT_REPEAT"/>
    <property type="match status" value="1"/>
</dbReference>
<dbReference type="Pfam" id="PF12755">
    <property type="entry name" value="Vac14_Fab1_bd"/>
    <property type="match status" value="1"/>
</dbReference>
<accession>A0A5K3FIB8</accession>
<dbReference type="Gene3D" id="1.25.10.10">
    <property type="entry name" value="Leucine-rich Repeat Variant"/>
    <property type="match status" value="2"/>
</dbReference>
<dbReference type="PANTHER" id="PTHR16023:SF0">
    <property type="entry name" value="PROTEIN VAC14 HOMOLOG"/>
    <property type="match status" value="1"/>
</dbReference>
<sequence length="455" mass="50411">MLKFQASRNYSDDLILPLLQVLRDGDARVRYFACESLYNIMKVLQVHSLKYLNDVFEALSTATSDPEVSVRQVADHCDRLLRDILTQNLVIDMVSFIPLVSERLYTPTPFARSFLVSWISTLNSMPTLNVVIYLPQLLDGLFRILGDSNSEIRRKCDLLLCDFLSNIGENPASVDLNSLMNILIANCRMATVSLSNMSLEDKALDSLMVLSGAKSTTVQSPERLQQVTALQWIHRFIEVSAGNGLKLLRLVAPILSAILPCLEDFDDVDDKTAVKLAADINEKLMKFVHDSQQPDSQPPPANSSEARKSAGLDCFNILKVIYKMFDHSSVLTRLAALRWVEVLVVVQPEAVLANSGELMPLLLKLFSDPAVEVVHSAVALVGCLCKHPVARDLSDASSSDLQRVLAKLVTVSPGMGDDHQGERASILCLRFLLDVVNRFISDTDMLVEKGNLIIT</sequence>
<evidence type="ECO:0000313" key="2">
    <source>
        <dbReference type="WBParaSite" id="MCU_008067-RA"/>
    </source>
</evidence>
<proteinExistence type="predicted"/>
<dbReference type="InterPro" id="IPR011989">
    <property type="entry name" value="ARM-like"/>
</dbReference>
<organism evidence="2">
    <name type="scientific">Mesocestoides corti</name>
    <name type="common">Flatworm</name>
    <dbReference type="NCBI Taxonomy" id="53468"/>
    <lineage>
        <taxon>Eukaryota</taxon>
        <taxon>Metazoa</taxon>
        <taxon>Spiralia</taxon>
        <taxon>Lophotrochozoa</taxon>
        <taxon>Platyhelminthes</taxon>
        <taxon>Cestoda</taxon>
        <taxon>Eucestoda</taxon>
        <taxon>Cyclophyllidea</taxon>
        <taxon>Mesocestoididae</taxon>
        <taxon>Mesocestoides</taxon>
    </lineage>
</organism>
<evidence type="ECO:0000256" key="1">
    <source>
        <dbReference type="PROSITE-ProRule" id="PRU00103"/>
    </source>
</evidence>
<dbReference type="AlphaFoldDB" id="A0A5K3FIB8"/>
<dbReference type="SUPFAM" id="SSF48371">
    <property type="entry name" value="ARM repeat"/>
    <property type="match status" value="1"/>
</dbReference>
<dbReference type="InterPro" id="IPR021133">
    <property type="entry name" value="HEAT_type_2"/>
</dbReference>
<dbReference type="GO" id="GO:0006661">
    <property type="term" value="P:phosphatidylinositol biosynthetic process"/>
    <property type="evidence" value="ECO:0007669"/>
    <property type="project" value="InterPro"/>
</dbReference>
<protein>
    <submittedName>
        <fullName evidence="2">Vac14_Fab1_bd domain-containing protein</fullName>
    </submittedName>
</protein>
<reference evidence="2" key="1">
    <citation type="submission" date="2019-11" db="UniProtKB">
        <authorList>
            <consortium name="WormBaseParasite"/>
        </authorList>
    </citation>
    <scope>IDENTIFICATION</scope>
</reference>
<dbReference type="InterPro" id="IPR016024">
    <property type="entry name" value="ARM-type_fold"/>
</dbReference>
<feature type="repeat" description="HEAT" evidence="1">
    <location>
        <begin position="14"/>
        <end position="52"/>
    </location>
</feature>
<dbReference type="PANTHER" id="PTHR16023">
    <property type="entry name" value="TAX1 BINDING PROTEIN-RELATED"/>
    <property type="match status" value="1"/>
</dbReference>
<name>A0A5K3FIB8_MESCO</name>
<dbReference type="InterPro" id="IPR026825">
    <property type="entry name" value="Vac14"/>
</dbReference>
<dbReference type="GO" id="GO:0010008">
    <property type="term" value="C:endosome membrane"/>
    <property type="evidence" value="ECO:0007669"/>
    <property type="project" value="TreeGrafter"/>
</dbReference>